<dbReference type="GO" id="GO:0006508">
    <property type="term" value="P:proteolysis"/>
    <property type="evidence" value="ECO:0007669"/>
    <property type="project" value="UniProtKB-KW"/>
</dbReference>
<comment type="subcellular location">
    <subcellularLocation>
        <location evidence="1">Secreted</location>
    </subcellularLocation>
</comment>
<keyword evidence="5 8" id="KW-0378">Hydrolase</keyword>
<evidence type="ECO:0000256" key="2">
    <source>
        <dbReference type="ARBA" id="ARBA00011073"/>
    </source>
</evidence>
<dbReference type="PROSITE" id="PS00136">
    <property type="entry name" value="SUBTILASE_ASP"/>
    <property type="match status" value="1"/>
</dbReference>
<evidence type="ECO:0000256" key="4">
    <source>
        <dbReference type="ARBA" id="ARBA00022670"/>
    </source>
</evidence>
<dbReference type="InterPro" id="IPR000209">
    <property type="entry name" value="Peptidase_S8/S53_dom"/>
</dbReference>
<dbReference type="Pfam" id="PF00082">
    <property type="entry name" value="Peptidase_S8"/>
    <property type="match status" value="1"/>
</dbReference>
<feature type="active site" description="Charge relay system" evidence="7 8">
    <location>
        <position position="350"/>
    </location>
</feature>
<evidence type="ECO:0000256" key="3">
    <source>
        <dbReference type="ARBA" id="ARBA00022525"/>
    </source>
</evidence>
<name>A0A0L6W5A2_9FIRM</name>
<dbReference type="SUPFAM" id="SSF52743">
    <property type="entry name" value="Subtilisin-like"/>
    <property type="match status" value="1"/>
</dbReference>
<dbReference type="PATRIC" id="fig|281456.6.peg.884"/>
<dbReference type="CDD" id="cd07484">
    <property type="entry name" value="Peptidases_S8_Thermitase_like"/>
    <property type="match status" value="1"/>
</dbReference>
<proteinExistence type="inferred from homology"/>
<reference evidence="12" key="1">
    <citation type="submission" date="2015-07" db="EMBL/GenBank/DDBJ databases">
        <title>Complete Genome of Thermincola ferriacetica strain Z-0001T.</title>
        <authorList>
            <person name="Lusk B."/>
            <person name="Badalamenti J.P."/>
            <person name="Parameswaran P."/>
            <person name="Bond D.R."/>
            <person name="Torres C.I."/>
        </authorList>
    </citation>
    <scope>NUCLEOTIDE SEQUENCE [LARGE SCALE GENOMIC DNA]</scope>
    <source>
        <strain evidence="12">Z-0001</strain>
    </source>
</reference>
<evidence type="ECO:0000256" key="1">
    <source>
        <dbReference type="ARBA" id="ARBA00004613"/>
    </source>
</evidence>
<keyword evidence="12" id="KW-1185">Reference proteome</keyword>
<dbReference type="PROSITE" id="PS00138">
    <property type="entry name" value="SUBTILASE_SER"/>
    <property type="match status" value="1"/>
</dbReference>
<dbReference type="InterPro" id="IPR023828">
    <property type="entry name" value="Peptidase_S8_Ser-AS"/>
</dbReference>
<dbReference type="EMBL" id="LGTE01000003">
    <property type="protein sequence ID" value="KNZ70651.1"/>
    <property type="molecule type" value="Genomic_DNA"/>
</dbReference>
<dbReference type="Proteomes" id="UP000037175">
    <property type="component" value="Unassembled WGS sequence"/>
</dbReference>
<dbReference type="SUPFAM" id="SSF89260">
    <property type="entry name" value="Collagen-binding domain"/>
    <property type="match status" value="2"/>
</dbReference>
<evidence type="ECO:0000256" key="7">
    <source>
        <dbReference type="PIRSR" id="PIRSR615500-1"/>
    </source>
</evidence>
<evidence type="ECO:0000256" key="9">
    <source>
        <dbReference type="RuleBase" id="RU003355"/>
    </source>
</evidence>
<dbReference type="Gene3D" id="3.40.50.200">
    <property type="entry name" value="Peptidase S8/S53 domain"/>
    <property type="match status" value="1"/>
</dbReference>
<evidence type="ECO:0000256" key="6">
    <source>
        <dbReference type="ARBA" id="ARBA00022825"/>
    </source>
</evidence>
<keyword evidence="4 8" id="KW-0645">Protease</keyword>
<organism evidence="11 12">
    <name type="scientific">Thermincola ferriacetica</name>
    <dbReference type="NCBI Taxonomy" id="281456"/>
    <lineage>
        <taxon>Bacteria</taxon>
        <taxon>Bacillati</taxon>
        <taxon>Bacillota</taxon>
        <taxon>Clostridia</taxon>
        <taxon>Eubacteriales</taxon>
        <taxon>Thermincolaceae</taxon>
        <taxon>Thermincola</taxon>
    </lineage>
</organism>
<dbReference type="InterPro" id="IPR036852">
    <property type="entry name" value="Peptidase_S8/S53_dom_sf"/>
</dbReference>
<feature type="active site" description="Charge relay system" evidence="7 8">
    <location>
        <position position="193"/>
    </location>
</feature>
<comment type="similarity">
    <text evidence="2 8 9">Belongs to the peptidase S8 family.</text>
</comment>
<dbReference type="GO" id="GO:0005576">
    <property type="term" value="C:extracellular region"/>
    <property type="evidence" value="ECO:0007669"/>
    <property type="project" value="UniProtKB-SubCell"/>
</dbReference>
<evidence type="ECO:0000259" key="10">
    <source>
        <dbReference type="Pfam" id="PF00082"/>
    </source>
</evidence>
<dbReference type="PANTHER" id="PTHR43806:SF11">
    <property type="entry name" value="CEREVISIN-RELATED"/>
    <property type="match status" value="1"/>
</dbReference>
<sequence length="1088" mass="120339" precursor="true">MFKAKKIFSIILLLTMVISVLFPGISPAGSATGTTTSNSARLPVKMDTMFLKDQVILKLRGNNREQREFLKKNRLTVLKKDTRLNYILAGTTGGQDIPMLVKKLKTSPLVQNVQPNYIYKPFALPRDPMYFRQWALKKINAEQGWNITQGRKSVIIAVLDTGVDVNHPDLRNKLVPGTNTVNPLKSNRDDDGHGTHVAGIAAAVSNNEIGIAGVAGNCKIMPVKVFDYWGGSDISVADGIIWAADHGANVINMSFGTMANSTMLNEAIEYARKKGVIMVAAAGNWANQYISYPAALSQVIAVSATDKNDKLADFSSYGPEIDVCAPGEKIFSTYWDPHKGSTYGELSGTSMAAPQVAGLAALLISAKPWLTPDEVRQIIESSAKDLGEPGWDPQYGHGRIDIFKALTTSFDKIDVANNRQEDAQYIKSGRPVTQKLDYGADEDWYRISVPDRASLQFELLPAGKVTPAIEIYSEQGEMLNAFNSMEEAGDADTRFDAWGLFPKPDSNVKVGEAVYGIIGDLPAGDYFFRVFGNHNRWSQELYTLTAQILEKNELVPDMWERNDTLEDAKKVELGRKVSAAINPCGDEDWYKVYVMPGNIYKIDTEVPAGLDLAVEVIGEPPADGFAGDKGTEGDLWDNGQHADQIIDTGGQGKNETGTFKPYIEGAGYYYLRVYDKTNGAVNSPYTLQVTEYNPPKDRYEPNESEKDARPIELGSQVEANFSGAEDRDWYQFEVSKTGIVIFDWQAVTTLIPDITIYDEKMEPVSFLNYGSPDPFVSVPPDPAESQRFKVAPGKYYISIANYLGDITGDYKFTLTFDSFNFVDAEINDTYEKSVPIGLGETKTGTLYPMNDIDYYVLDIYEKGPVLIKIIPPQGLDTMVAVFREPEGRKREDIGNDKANEGKYDYPDLDYVVQINSGGGGSVDAGVFMASKPGRYYLAVNGWAEFPGKVPKGTYTLLVRSFKAVPDYWENNNTMQTAKPLGNNAVFSPTFMGTEDVDWFKIFIPASSQLTLKLEPPNDIDGVIELYDSAGRLITRVDQALVGEEELFTLPIKKSGIYFLKVYDYLGNASVLPYKMTVKYIVVGKKGKK</sequence>
<feature type="active site" description="Charge relay system" evidence="7 8">
    <location>
        <position position="160"/>
    </location>
</feature>
<accession>A0A0L6W5A2</accession>
<dbReference type="PANTHER" id="PTHR43806">
    <property type="entry name" value="PEPTIDASE S8"/>
    <property type="match status" value="1"/>
</dbReference>
<dbReference type="PROSITE" id="PS00137">
    <property type="entry name" value="SUBTILASE_HIS"/>
    <property type="match status" value="1"/>
</dbReference>
<dbReference type="InterPro" id="IPR022398">
    <property type="entry name" value="Peptidase_S8_His-AS"/>
</dbReference>
<feature type="domain" description="Peptidase S8/S53" evidence="10">
    <location>
        <begin position="152"/>
        <end position="398"/>
    </location>
</feature>
<keyword evidence="6 8" id="KW-0720">Serine protease</keyword>
<evidence type="ECO:0000313" key="12">
    <source>
        <dbReference type="Proteomes" id="UP000037175"/>
    </source>
</evidence>
<dbReference type="GO" id="GO:0004252">
    <property type="term" value="F:serine-type endopeptidase activity"/>
    <property type="evidence" value="ECO:0007669"/>
    <property type="project" value="UniProtKB-UniRule"/>
</dbReference>
<keyword evidence="3" id="KW-0964">Secreted</keyword>
<evidence type="ECO:0000256" key="5">
    <source>
        <dbReference type="ARBA" id="ARBA00022801"/>
    </source>
</evidence>
<evidence type="ECO:0000313" key="11">
    <source>
        <dbReference type="EMBL" id="KNZ70651.1"/>
    </source>
</evidence>
<dbReference type="NCBIfam" id="TIGR04183">
    <property type="entry name" value="Por_Secre_tail"/>
    <property type="match status" value="1"/>
</dbReference>
<comment type="caution">
    <text evidence="11">The sequence shown here is derived from an EMBL/GenBank/DDBJ whole genome shotgun (WGS) entry which is preliminary data.</text>
</comment>
<dbReference type="InterPro" id="IPR015500">
    <property type="entry name" value="Peptidase_S8_subtilisin-rel"/>
</dbReference>
<dbReference type="InterPro" id="IPR050131">
    <property type="entry name" value="Peptidase_S8_subtilisin-like"/>
</dbReference>
<dbReference type="InterPro" id="IPR026444">
    <property type="entry name" value="Secre_tail"/>
</dbReference>
<dbReference type="Gene3D" id="2.60.120.380">
    <property type="match status" value="5"/>
</dbReference>
<gene>
    <name evidence="11" type="ORF">Tfer_0841</name>
</gene>
<protein>
    <submittedName>
        <fullName evidence="11">Peptidase S8 and S53 subtilisin kexin sedolisin</fullName>
    </submittedName>
</protein>
<dbReference type="PRINTS" id="PR00723">
    <property type="entry name" value="SUBTILISIN"/>
</dbReference>
<dbReference type="InterPro" id="IPR034084">
    <property type="entry name" value="Thermitase-like_dom"/>
</dbReference>
<dbReference type="InterPro" id="IPR023827">
    <property type="entry name" value="Peptidase_S8_Asp-AS"/>
</dbReference>
<dbReference type="RefSeq" id="WP_052216988.1">
    <property type="nucleotide sequence ID" value="NZ_LGTE01000003.1"/>
</dbReference>
<dbReference type="PROSITE" id="PS51892">
    <property type="entry name" value="SUBTILASE"/>
    <property type="match status" value="1"/>
</dbReference>
<evidence type="ECO:0000256" key="8">
    <source>
        <dbReference type="PROSITE-ProRule" id="PRU01240"/>
    </source>
</evidence>
<dbReference type="AlphaFoldDB" id="A0A0L6W5A2"/>